<gene>
    <name evidence="1" type="ORF">LCGC14_0250160</name>
</gene>
<proteinExistence type="predicted"/>
<organism evidence="1">
    <name type="scientific">marine sediment metagenome</name>
    <dbReference type="NCBI Taxonomy" id="412755"/>
    <lineage>
        <taxon>unclassified sequences</taxon>
        <taxon>metagenomes</taxon>
        <taxon>ecological metagenomes</taxon>
    </lineage>
</organism>
<accession>A0A0F9U4N0</accession>
<comment type="caution">
    <text evidence="1">The sequence shown here is derived from an EMBL/GenBank/DDBJ whole genome shotgun (WGS) entry which is preliminary data.</text>
</comment>
<dbReference type="AlphaFoldDB" id="A0A0F9U4N0"/>
<reference evidence="1" key="1">
    <citation type="journal article" date="2015" name="Nature">
        <title>Complex archaea that bridge the gap between prokaryotes and eukaryotes.</title>
        <authorList>
            <person name="Spang A."/>
            <person name="Saw J.H."/>
            <person name="Jorgensen S.L."/>
            <person name="Zaremba-Niedzwiedzka K."/>
            <person name="Martijn J."/>
            <person name="Lind A.E."/>
            <person name="van Eijk R."/>
            <person name="Schleper C."/>
            <person name="Guy L."/>
            <person name="Ettema T.J."/>
        </authorList>
    </citation>
    <scope>NUCLEOTIDE SEQUENCE</scope>
</reference>
<evidence type="ECO:0000313" key="1">
    <source>
        <dbReference type="EMBL" id="KKN88190.1"/>
    </source>
</evidence>
<name>A0A0F9U4N0_9ZZZZ</name>
<evidence type="ECO:0008006" key="2">
    <source>
        <dbReference type="Google" id="ProtNLM"/>
    </source>
</evidence>
<dbReference type="EMBL" id="LAZR01000130">
    <property type="protein sequence ID" value="KKN88190.1"/>
    <property type="molecule type" value="Genomic_DNA"/>
</dbReference>
<protein>
    <recommendedName>
        <fullName evidence="2">Porin domain-containing protein</fullName>
    </recommendedName>
</protein>
<sequence length="360" mass="39204">MSPLNLIKMLSIKLFNLFRAGTAILLCGLATAPLADPLPVWKSAIISGSQHLSFFSMLKTKPPGHEAYLKRLMRYDGLMHRPGQGPQKLLSYVGLKPLIGYDSNINNGLPGDEFNIGKFTFRTDEEDQAKAGMTVGARAAGMLLYSVAPAHVLKFSAYGSYEFAPEHSLSKHAVGASACLGSHVASYTWIDSCAGVRVAEKKNASVEEVYASLGGSQAFATGWGHHEAKWAFKRSFRDDYPKSYINLGLLSAVPDVGALYTGVNWGEEIAGKHTSRWGATASITRPVFKRKTTLSISYGNFGGGSHFGEPREDNQYTVNLKSQVHRNVAVSIGYSWNNSNVAFYDENSVLFGVDIKSISF</sequence>